<keyword evidence="2" id="KW-0812">Transmembrane</keyword>
<dbReference type="InterPro" id="IPR008547">
    <property type="entry name" value="DUF829_TMEM53"/>
</dbReference>
<dbReference type="AlphaFoldDB" id="A0A426YKV8"/>
<keyword evidence="5" id="KW-0539">Nucleus</keyword>
<gene>
    <name evidence="8" type="ORF">B296_00044434</name>
</gene>
<feature type="non-terminal residue" evidence="8">
    <location>
        <position position="441"/>
    </location>
</feature>
<comment type="caution">
    <text evidence="8">The sequence shown here is derived from an EMBL/GenBank/DDBJ whole genome shotgun (WGS) entry which is preliminary data.</text>
</comment>
<evidence type="ECO:0000313" key="9">
    <source>
        <dbReference type="Proteomes" id="UP000287651"/>
    </source>
</evidence>
<evidence type="ECO:0000256" key="3">
    <source>
        <dbReference type="ARBA" id="ARBA00022989"/>
    </source>
</evidence>
<evidence type="ECO:0000256" key="2">
    <source>
        <dbReference type="ARBA" id="ARBA00022692"/>
    </source>
</evidence>
<feature type="region of interest" description="Disordered" evidence="7">
    <location>
        <begin position="29"/>
        <end position="49"/>
    </location>
</feature>
<feature type="region of interest" description="Disordered" evidence="7">
    <location>
        <begin position="412"/>
        <end position="441"/>
    </location>
</feature>
<keyword evidence="4" id="KW-0472">Membrane</keyword>
<evidence type="ECO:0000256" key="4">
    <source>
        <dbReference type="ARBA" id="ARBA00023136"/>
    </source>
</evidence>
<organism evidence="8 9">
    <name type="scientific">Ensete ventricosum</name>
    <name type="common">Abyssinian banana</name>
    <name type="synonym">Musa ensete</name>
    <dbReference type="NCBI Taxonomy" id="4639"/>
    <lineage>
        <taxon>Eukaryota</taxon>
        <taxon>Viridiplantae</taxon>
        <taxon>Streptophyta</taxon>
        <taxon>Embryophyta</taxon>
        <taxon>Tracheophyta</taxon>
        <taxon>Spermatophyta</taxon>
        <taxon>Magnoliopsida</taxon>
        <taxon>Liliopsida</taxon>
        <taxon>Zingiberales</taxon>
        <taxon>Musaceae</taxon>
        <taxon>Ensete</taxon>
    </lineage>
</organism>
<feature type="region of interest" description="Disordered" evidence="7">
    <location>
        <begin position="377"/>
        <end position="398"/>
    </location>
</feature>
<evidence type="ECO:0000256" key="6">
    <source>
        <dbReference type="ARBA" id="ARBA00037847"/>
    </source>
</evidence>
<comment type="subcellular location">
    <subcellularLocation>
        <location evidence="6">Endomembrane system</location>
        <topology evidence="6">Single-pass membrane protein</topology>
    </subcellularLocation>
    <subcellularLocation>
        <location evidence="1">Nucleus membrane</location>
    </subcellularLocation>
</comment>
<dbReference type="PANTHER" id="PTHR12265:SF30">
    <property type="entry name" value="TRANSMEMBRANE PROTEIN 53"/>
    <property type="match status" value="1"/>
</dbReference>
<dbReference type="EMBL" id="AMZH03011743">
    <property type="protein sequence ID" value="RRT52300.1"/>
    <property type="molecule type" value="Genomic_DNA"/>
</dbReference>
<dbReference type="Proteomes" id="UP000287651">
    <property type="component" value="Unassembled WGS sequence"/>
</dbReference>
<evidence type="ECO:0000256" key="5">
    <source>
        <dbReference type="ARBA" id="ARBA00023242"/>
    </source>
</evidence>
<keyword evidence="3" id="KW-1133">Transmembrane helix</keyword>
<dbReference type="PANTHER" id="PTHR12265">
    <property type="entry name" value="TRANSMEMBRANE PROTEIN 53"/>
    <property type="match status" value="1"/>
</dbReference>
<accession>A0A426YKV8</accession>
<evidence type="ECO:0008006" key="10">
    <source>
        <dbReference type="Google" id="ProtNLM"/>
    </source>
</evidence>
<reference evidence="8 9" key="1">
    <citation type="journal article" date="2014" name="Agronomy (Basel)">
        <title>A Draft Genome Sequence for Ensete ventricosum, the Drought-Tolerant Tree Against Hunger.</title>
        <authorList>
            <person name="Harrison J."/>
            <person name="Moore K.A."/>
            <person name="Paszkiewicz K."/>
            <person name="Jones T."/>
            <person name="Grant M."/>
            <person name="Ambacheew D."/>
            <person name="Muzemil S."/>
            <person name="Studholme D.J."/>
        </authorList>
    </citation>
    <scope>NUCLEOTIDE SEQUENCE [LARGE SCALE GENOMIC DNA]</scope>
</reference>
<protein>
    <recommendedName>
        <fullName evidence="10">Transmembrane protein 53</fullName>
    </recommendedName>
</protein>
<dbReference type="GO" id="GO:0031965">
    <property type="term" value="C:nuclear membrane"/>
    <property type="evidence" value="ECO:0007669"/>
    <property type="project" value="UniProtKB-SubCell"/>
</dbReference>
<sequence>MASLYGILHRPLSAAAAVAVAAVSSALPDRVSSQPNRSDSDAAAPTHFLLPEPEPATRRMSVSDISSLLFDRKHSAHLPDSVFGSFPFPMASPAVLLSPYEYAKLANPKKMEEFPPAIASSPSDVMYRWHLPDPNASGVAGSDHCSRAKSQTVVILLGWLGAKQRHLKKYADWYTSRGFHVVTFTFPLADVMSYKVGGKVEQDVQLLAEHLVDWVSEENGKNLVFHTFSNTGWLTYAFRFSAAFLKKRSVATKGMVGSNDSGNGMMDTGDSSLGPKPAVAESALLVVLEKFFEVVLNLPAPLDIYFRVTVGLRSCKIRHNCSLQKYFLASVGSEADESIGSIEGNLNPLLLDVAHDGEAGRGWCKREAERRHVVHRDQQVPGGKRQNRVAGEVERHRRHPHALVPEKAVAGVEDGHPGRPWQARGGRPEGVAQRRVGRVWQ</sequence>
<evidence type="ECO:0000313" key="8">
    <source>
        <dbReference type="EMBL" id="RRT52300.1"/>
    </source>
</evidence>
<evidence type="ECO:0000256" key="1">
    <source>
        <dbReference type="ARBA" id="ARBA00004126"/>
    </source>
</evidence>
<dbReference type="Pfam" id="PF05705">
    <property type="entry name" value="DUF829"/>
    <property type="match status" value="1"/>
</dbReference>
<proteinExistence type="predicted"/>
<evidence type="ECO:0000256" key="7">
    <source>
        <dbReference type="SAM" id="MobiDB-lite"/>
    </source>
</evidence>
<name>A0A426YKV8_ENSVE</name>